<dbReference type="InterPro" id="IPR036390">
    <property type="entry name" value="WH_DNA-bd_sf"/>
</dbReference>
<dbReference type="SMART" id="SM00346">
    <property type="entry name" value="HTH_ICLR"/>
    <property type="match status" value="1"/>
</dbReference>
<dbReference type="EMBL" id="QVLS01000005">
    <property type="protein sequence ID" value="RFP79343.1"/>
    <property type="molecule type" value="Genomic_DNA"/>
</dbReference>
<evidence type="ECO:0000259" key="5">
    <source>
        <dbReference type="PROSITE" id="PS51078"/>
    </source>
</evidence>
<dbReference type="InterPro" id="IPR050707">
    <property type="entry name" value="HTH_MetabolicPath_Reg"/>
</dbReference>
<keyword evidence="7" id="KW-1185">Reference proteome</keyword>
<dbReference type="GO" id="GO:0003677">
    <property type="term" value="F:DNA binding"/>
    <property type="evidence" value="ECO:0007669"/>
    <property type="project" value="UniProtKB-KW"/>
</dbReference>
<dbReference type="PANTHER" id="PTHR30136:SF39">
    <property type="entry name" value="TRANSCRIPTIONAL REGULATORY PROTEIN"/>
    <property type="match status" value="1"/>
</dbReference>
<evidence type="ECO:0000256" key="1">
    <source>
        <dbReference type="ARBA" id="ARBA00023015"/>
    </source>
</evidence>
<evidence type="ECO:0000313" key="7">
    <source>
        <dbReference type="Proteomes" id="UP000261931"/>
    </source>
</evidence>
<reference evidence="6 7" key="1">
    <citation type="submission" date="2018-08" db="EMBL/GenBank/DDBJ databases">
        <title>Hydrogenophaga sp. LA-38 isolated from sludge.</title>
        <authorList>
            <person name="Im W.-T."/>
        </authorList>
    </citation>
    <scope>NUCLEOTIDE SEQUENCE [LARGE SCALE GENOMIC DNA]</scope>
    <source>
        <strain evidence="6 7">LA-38</strain>
    </source>
</reference>
<dbReference type="SUPFAM" id="SSF46785">
    <property type="entry name" value="Winged helix' DNA-binding domain"/>
    <property type="match status" value="1"/>
</dbReference>
<evidence type="ECO:0000313" key="6">
    <source>
        <dbReference type="EMBL" id="RFP79343.1"/>
    </source>
</evidence>
<dbReference type="InterPro" id="IPR036388">
    <property type="entry name" value="WH-like_DNA-bd_sf"/>
</dbReference>
<name>A0A372EKA3_9BURK</name>
<dbReference type="Pfam" id="PF09339">
    <property type="entry name" value="HTH_IclR"/>
    <property type="match status" value="1"/>
</dbReference>
<proteinExistence type="predicted"/>
<comment type="caution">
    <text evidence="6">The sequence shown here is derived from an EMBL/GenBank/DDBJ whole genome shotgun (WGS) entry which is preliminary data.</text>
</comment>
<feature type="domain" description="HTH iclR-type" evidence="4">
    <location>
        <begin position="43"/>
        <end position="106"/>
    </location>
</feature>
<dbReference type="AlphaFoldDB" id="A0A372EKA3"/>
<feature type="domain" description="IclR-ED" evidence="5">
    <location>
        <begin position="107"/>
        <end position="290"/>
    </location>
</feature>
<protein>
    <submittedName>
        <fullName evidence="6">IclR family transcriptional regulator</fullName>
    </submittedName>
</protein>
<dbReference type="PROSITE" id="PS51077">
    <property type="entry name" value="HTH_ICLR"/>
    <property type="match status" value="1"/>
</dbReference>
<sequence length="298" mass="32076">MVCIVRRLKSNKLSFHLMRRKDVPMPAVAESDHDTASPQASLTQSLDRAIGLLEEVVNHAASGAALGALAEQARLSKPTAHRLLNGLRKLGLVDYDEKTRLFFPGLKLYRMGLASAARFDLVQLAQPGMALLAEETGDTVYLSLRAGDSALCVARQTGSFPIRTLTLEVGDYRPLGLGAGSLALLAALPDDEVEQVIARNREKLAPHANFDPANLRAMVRQTREQGHSLNDGKMLPEMAAIGVTVRDVAGRPAAALSIATITSRMRPERRASVVALLMREARALEQALGVAPAPEARP</sequence>
<dbReference type="PANTHER" id="PTHR30136">
    <property type="entry name" value="HELIX-TURN-HELIX TRANSCRIPTIONAL REGULATOR, ICLR FAMILY"/>
    <property type="match status" value="1"/>
</dbReference>
<dbReference type="Gene3D" id="3.30.450.40">
    <property type="match status" value="1"/>
</dbReference>
<keyword evidence="2" id="KW-0238">DNA-binding</keyword>
<evidence type="ECO:0000259" key="4">
    <source>
        <dbReference type="PROSITE" id="PS51077"/>
    </source>
</evidence>
<accession>A0A372EKA3</accession>
<evidence type="ECO:0000256" key="2">
    <source>
        <dbReference type="ARBA" id="ARBA00023125"/>
    </source>
</evidence>
<dbReference type="Proteomes" id="UP000261931">
    <property type="component" value="Unassembled WGS sequence"/>
</dbReference>
<organism evidence="6 7">
    <name type="scientific">Hydrogenophaga borbori</name>
    <dbReference type="NCBI Taxonomy" id="2294117"/>
    <lineage>
        <taxon>Bacteria</taxon>
        <taxon>Pseudomonadati</taxon>
        <taxon>Pseudomonadota</taxon>
        <taxon>Betaproteobacteria</taxon>
        <taxon>Burkholderiales</taxon>
        <taxon>Comamonadaceae</taxon>
        <taxon>Hydrogenophaga</taxon>
    </lineage>
</organism>
<keyword evidence="3" id="KW-0804">Transcription</keyword>
<dbReference type="Gene3D" id="1.10.10.10">
    <property type="entry name" value="Winged helix-like DNA-binding domain superfamily/Winged helix DNA-binding domain"/>
    <property type="match status" value="1"/>
</dbReference>
<dbReference type="InterPro" id="IPR029016">
    <property type="entry name" value="GAF-like_dom_sf"/>
</dbReference>
<dbReference type="GO" id="GO:0003700">
    <property type="term" value="F:DNA-binding transcription factor activity"/>
    <property type="evidence" value="ECO:0007669"/>
    <property type="project" value="TreeGrafter"/>
</dbReference>
<dbReference type="InterPro" id="IPR014757">
    <property type="entry name" value="Tscrpt_reg_IclR_C"/>
</dbReference>
<evidence type="ECO:0000256" key="3">
    <source>
        <dbReference type="ARBA" id="ARBA00023163"/>
    </source>
</evidence>
<dbReference type="Pfam" id="PF01614">
    <property type="entry name" value="IclR_C"/>
    <property type="match status" value="1"/>
</dbReference>
<dbReference type="InterPro" id="IPR005471">
    <property type="entry name" value="Tscrpt_reg_IclR_N"/>
</dbReference>
<gene>
    <name evidence="6" type="ORF">DY262_10235</name>
</gene>
<dbReference type="GO" id="GO:0045892">
    <property type="term" value="P:negative regulation of DNA-templated transcription"/>
    <property type="evidence" value="ECO:0007669"/>
    <property type="project" value="TreeGrafter"/>
</dbReference>
<dbReference type="PROSITE" id="PS51078">
    <property type="entry name" value="ICLR_ED"/>
    <property type="match status" value="1"/>
</dbReference>
<keyword evidence="1" id="KW-0805">Transcription regulation</keyword>
<dbReference type="SUPFAM" id="SSF55781">
    <property type="entry name" value="GAF domain-like"/>
    <property type="match status" value="1"/>
</dbReference>